<dbReference type="PANTHER" id="PTHR30363:SF4">
    <property type="entry name" value="GLYCEROL-3-PHOSPHATE REGULON REPRESSOR"/>
    <property type="match status" value="1"/>
</dbReference>
<name>A0A0F8Z0P4_9ZZZZ</name>
<proteinExistence type="predicted"/>
<accession>A0A0F8Z0P4</accession>
<dbReference type="PANTHER" id="PTHR30363">
    <property type="entry name" value="HTH-TYPE TRANSCRIPTIONAL REGULATOR SRLR-RELATED"/>
    <property type="match status" value="1"/>
</dbReference>
<evidence type="ECO:0000256" key="3">
    <source>
        <dbReference type="ARBA" id="ARBA00023163"/>
    </source>
</evidence>
<protein>
    <recommendedName>
        <fullName evidence="4">HTH deoR-type domain-containing protein</fullName>
    </recommendedName>
</protein>
<evidence type="ECO:0000256" key="1">
    <source>
        <dbReference type="ARBA" id="ARBA00022491"/>
    </source>
</evidence>
<feature type="domain" description="HTH deoR-type" evidence="4">
    <location>
        <begin position="1"/>
        <end position="39"/>
    </location>
</feature>
<dbReference type="Pfam" id="PF00455">
    <property type="entry name" value="DeoRC"/>
    <property type="match status" value="1"/>
</dbReference>
<keyword evidence="3" id="KW-0804">Transcription</keyword>
<dbReference type="SMART" id="SM01134">
    <property type="entry name" value="DeoRC"/>
    <property type="match status" value="1"/>
</dbReference>
<dbReference type="AlphaFoldDB" id="A0A0F8Z0P4"/>
<keyword evidence="2" id="KW-0805">Transcription regulation</keyword>
<dbReference type="Pfam" id="PF08220">
    <property type="entry name" value="HTH_DeoR"/>
    <property type="match status" value="1"/>
</dbReference>
<keyword evidence="1" id="KW-0678">Repressor</keyword>
<feature type="non-terminal residue" evidence="5">
    <location>
        <position position="153"/>
    </location>
</feature>
<reference evidence="5" key="1">
    <citation type="journal article" date="2015" name="Nature">
        <title>Complex archaea that bridge the gap between prokaryotes and eukaryotes.</title>
        <authorList>
            <person name="Spang A."/>
            <person name="Saw J.H."/>
            <person name="Jorgensen S.L."/>
            <person name="Zaremba-Niedzwiedzka K."/>
            <person name="Martijn J."/>
            <person name="Lind A.E."/>
            <person name="van Eijk R."/>
            <person name="Schleper C."/>
            <person name="Guy L."/>
            <person name="Ettema T.J."/>
        </authorList>
    </citation>
    <scope>NUCLEOTIDE SEQUENCE</scope>
</reference>
<dbReference type="PROSITE" id="PS51000">
    <property type="entry name" value="HTH_DEOR_2"/>
    <property type="match status" value="1"/>
</dbReference>
<dbReference type="InterPro" id="IPR036388">
    <property type="entry name" value="WH-like_DNA-bd_sf"/>
</dbReference>
<dbReference type="PRINTS" id="PR00037">
    <property type="entry name" value="HTHLACR"/>
</dbReference>
<dbReference type="InterPro" id="IPR014036">
    <property type="entry name" value="DeoR-like_C"/>
</dbReference>
<dbReference type="Gene3D" id="1.10.10.10">
    <property type="entry name" value="Winged helix-like DNA-binding domain superfamily/Winged helix DNA-binding domain"/>
    <property type="match status" value="1"/>
</dbReference>
<comment type="caution">
    <text evidence="5">The sequence shown here is derived from an EMBL/GenBank/DDBJ whole genome shotgun (WGS) entry which is preliminary data.</text>
</comment>
<dbReference type="EMBL" id="LAZR01053936">
    <property type="protein sequence ID" value="KKK79640.1"/>
    <property type="molecule type" value="Genomic_DNA"/>
</dbReference>
<dbReference type="SUPFAM" id="SSF46785">
    <property type="entry name" value="Winged helix' DNA-binding domain"/>
    <property type="match status" value="1"/>
</dbReference>
<evidence type="ECO:0000256" key="2">
    <source>
        <dbReference type="ARBA" id="ARBA00023015"/>
    </source>
</evidence>
<dbReference type="InterPro" id="IPR050313">
    <property type="entry name" value="Carb_Metab_HTH_regulators"/>
</dbReference>
<dbReference type="SUPFAM" id="SSF100950">
    <property type="entry name" value="NagB/RpiA/CoA transferase-like"/>
    <property type="match status" value="1"/>
</dbReference>
<gene>
    <name evidence="5" type="ORF">LCGC14_2831490</name>
</gene>
<organism evidence="5">
    <name type="scientific">marine sediment metagenome</name>
    <dbReference type="NCBI Taxonomy" id="412755"/>
    <lineage>
        <taxon>unclassified sequences</taxon>
        <taxon>metagenomes</taxon>
        <taxon>ecological metagenomes</taxon>
    </lineage>
</organism>
<dbReference type="InterPro" id="IPR037171">
    <property type="entry name" value="NagB/RpiA_transferase-like"/>
</dbReference>
<evidence type="ECO:0000313" key="5">
    <source>
        <dbReference type="EMBL" id="KKK79640.1"/>
    </source>
</evidence>
<dbReference type="InterPro" id="IPR036390">
    <property type="entry name" value="WH_DNA-bd_sf"/>
</dbReference>
<dbReference type="SMART" id="SM00420">
    <property type="entry name" value="HTH_DEOR"/>
    <property type="match status" value="1"/>
</dbReference>
<sequence length="153" mass="15680">MSLVDLAEVLGVSESTARRDLEVLEQLGTVRRTHGGVVSLAEPPTTRLGFADRESTAVAAKRAIAAAVAEMIPDAQTVILDGGTTCFRVAEALAGRRISVVTNSVPIAGLLGREVNTEVTVIGGYLYPRTGVALGASAVAALGGLRAAQLVLS</sequence>
<dbReference type="Gene3D" id="3.40.50.1360">
    <property type="match status" value="1"/>
</dbReference>
<dbReference type="InterPro" id="IPR001034">
    <property type="entry name" value="DeoR_HTH"/>
</dbReference>
<dbReference type="GO" id="GO:0003700">
    <property type="term" value="F:DNA-binding transcription factor activity"/>
    <property type="evidence" value="ECO:0007669"/>
    <property type="project" value="InterPro"/>
</dbReference>
<evidence type="ECO:0000259" key="4">
    <source>
        <dbReference type="PROSITE" id="PS51000"/>
    </source>
</evidence>